<organism evidence="2 3">
    <name type="scientific">Sphingobacterium mizutaii</name>
    <dbReference type="NCBI Taxonomy" id="1010"/>
    <lineage>
        <taxon>Bacteria</taxon>
        <taxon>Pseudomonadati</taxon>
        <taxon>Bacteroidota</taxon>
        <taxon>Sphingobacteriia</taxon>
        <taxon>Sphingobacteriales</taxon>
        <taxon>Sphingobacteriaceae</taxon>
        <taxon>Sphingobacterium</taxon>
    </lineage>
</organism>
<evidence type="ECO:0000313" key="3">
    <source>
        <dbReference type="Proteomes" id="UP000215355"/>
    </source>
</evidence>
<dbReference type="InterPro" id="IPR034660">
    <property type="entry name" value="DinB/YfiT-like"/>
</dbReference>
<name>A0AAJ5C097_9SPHI</name>
<dbReference type="EMBL" id="LT906468">
    <property type="protein sequence ID" value="SNV50458.1"/>
    <property type="molecule type" value="Genomic_DNA"/>
</dbReference>
<dbReference type="Pfam" id="PF12867">
    <property type="entry name" value="DinB_2"/>
    <property type="match status" value="1"/>
</dbReference>
<dbReference type="RefSeq" id="WP_093096354.1">
    <property type="nucleotide sequence ID" value="NZ_FNGK01000001.1"/>
</dbReference>
<reference evidence="2 3" key="1">
    <citation type="submission" date="2017-06" db="EMBL/GenBank/DDBJ databases">
        <authorList>
            <consortium name="Pathogen Informatics"/>
        </authorList>
    </citation>
    <scope>NUCLEOTIDE SEQUENCE [LARGE SCALE GENOMIC DNA]</scope>
    <source>
        <strain evidence="2 3">NCTC12149</strain>
    </source>
</reference>
<dbReference type="KEGG" id="smiz:4412673_02063"/>
<dbReference type="SUPFAM" id="SSF109854">
    <property type="entry name" value="DinB/YfiT-like putative metalloenzymes"/>
    <property type="match status" value="1"/>
</dbReference>
<accession>A0AAJ5C097</accession>
<sequence length="176" mass="20155">MMDAEEKQPEVWMRGPIPQVPTLLQPVAHAILQVNEDIQKIDSDKYDKQLWIKPYGMASIGFHLQHIAGVIDRLMTYSRGETLNENQFDALSQEGQRNDDLCLEDLKANVERTVEDFIESLKNVNPDSLGEERFLGRKRIPTTQIGLLFHAAEHAQRHYGQLLVTLNLLQHLDQTA</sequence>
<evidence type="ECO:0000259" key="1">
    <source>
        <dbReference type="Pfam" id="PF12867"/>
    </source>
</evidence>
<dbReference type="InterPro" id="IPR024775">
    <property type="entry name" value="DinB-like"/>
</dbReference>
<dbReference type="AlphaFoldDB" id="A0AAJ5C097"/>
<dbReference type="Gene3D" id="1.20.120.450">
    <property type="entry name" value="dinb family like domain"/>
    <property type="match status" value="1"/>
</dbReference>
<protein>
    <submittedName>
        <fullName evidence="2">DinB superfamily</fullName>
    </submittedName>
</protein>
<proteinExistence type="predicted"/>
<dbReference type="Proteomes" id="UP000215355">
    <property type="component" value="Chromosome 1"/>
</dbReference>
<feature type="domain" description="DinB-like" evidence="1">
    <location>
        <begin position="50"/>
        <end position="162"/>
    </location>
</feature>
<gene>
    <name evidence="2" type="ORF">SAMEA4412673_02063</name>
</gene>
<evidence type="ECO:0000313" key="2">
    <source>
        <dbReference type="EMBL" id="SNV50458.1"/>
    </source>
</evidence>